<dbReference type="Gene3D" id="3.40.50.720">
    <property type="entry name" value="NAD(P)-binding Rossmann-like Domain"/>
    <property type="match status" value="1"/>
</dbReference>
<evidence type="ECO:0000313" key="4">
    <source>
        <dbReference type="Proteomes" id="UP000608955"/>
    </source>
</evidence>
<dbReference type="PANTHER" id="PTHR14239">
    <property type="entry name" value="DUDULIN-RELATED"/>
    <property type="match status" value="1"/>
</dbReference>
<keyword evidence="1" id="KW-0560">Oxidoreductase</keyword>
<dbReference type="InterPro" id="IPR036291">
    <property type="entry name" value="NAD(P)-bd_dom_sf"/>
</dbReference>
<organism evidence="3 4">
    <name type="scientific">Streptomyces naganishii JCM 4654</name>
    <dbReference type="NCBI Taxonomy" id="1306179"/>
    <lineage>
        <taxon>Bacteria</taxon>
        <taxon>Bacillati</taxon>
        <taxon>Actinomycetota</taxon>
        <taxon>Actinomycetes</taxon>
        <taxon>Kitasatosporales</taxon>
        <taxon>Streptomycetaceae</taxon>
        <taxon>Streptomyces</taxon>
    </lineage>
</organism>
<dbReference type="PANTHER" id="PTHR14239:SF10">
    <property type="entry name" value="REDUCTASE"/>
    <property type="match status" value="1"/>
</dbReference>
<evidence type="ECO:0000259" key="2">
    <source>
        <dbReference type="Pfam" id="PF03807"/>
    </source>
</evidence>
<dbReference type="SUPFAM" id="SSF51735">
    <property type="entry name" value="NAD(P)-binding Rossmann-fold domains"/>
    <property type="match status" value="1"/>
</dbReference>
<evidence type="ECO:0000313" key="3">
    <source>
        <dbReference type="EMBL" id="GHD93006.1"/>
    </source>
</evidence>
<protein>
    <submittedName>
        <fullName evidence="3">NADP oxidoreductase</fullName>
    </submittedName>
</protein>
<dbReference type="InterPro" id="IPR028939">
    <property type="entry name" value="P5C_Rdtase_cat_N"/>
</dbReference>
<dbReference type="EMBL" id="BMVF01000013">
    <property type="protein sequence ID" value="GHD93006.1"/>
    <property type="molecule type" value="Genomic_DNA"/>
</dbReference>
<evidence type="ECO:0000256" key="1">
    <source>
        <dbReference type="ARBA" id="ARBA00023002"/>
    </source>
</evidence>
<accession>A0A918Y7N1</accession>
<name>A0A918Y7N1_9ACTN</name>
<comment type="caution">
    <text evidence="3">The sequence shown here is derived from an EMBL/GenBank/DDBJ whole genome shotgun (WGS) entry which is preliminary data.</text>
</comment>
<dbReference type="InterPro" id="IPR051267">
    <property type="entry name" value="STEAP_metalloreductase"/>
</dbReference>
<dbReference type="Proteomes" id="UP000608955">
    <property type="component" value="Unassembled WGS sequence"/>
</dbReference>
<proteinExistence type="predicted"/>
<reference evidence="3" key="2">
    <citation type="submission" date="2020-09" db="EMBL/GenBank/DDBJ databases">
        <authorList>
            <person name="Sun Q."/>
            <person name="Ohkuma M."/>
        </authorList>
    </citation>
    <scope>NUCLEOTIDE SEQUENCE</scope>
    <source>
        <strain evidence="3">JCM 4654</strain>
    </source>
</reference>
<dbReference type="AlphaFoldDB" id="A0A918Y7N1"/>
<dbReference type="Pfam" id="PF03807">
    <property type="entry name" value="F420_oxidored"/>
    <property type="match status" value="1"/>
</dbReference>
<sequence>MHIAIIGAGNVGGAVARGVVRAGHTVTVSATDTAHARALADEVGGTAAAGTAEAAREADATVLAVPYGAIPDVAREIADAVTGKLVIDATNPLTADGSQLAVTDRSGAEETAERLPGAHVVKAFNTVFASHQADPVIDGTQLDGFYAGDDEQAKNTVAALLEAIGYRPVDAGPLAAARALEHLAFLNISLNAANGWPWQSGWKLLGPTTPSG</sequence>
<dbReference type="GO" id="GO:0016491">
    <property type="term" value="F:oxidoreductase activity"/>
    <property type="evidence" value="ECO:0007669"/>
    <property type="project" value="UniProtKB-KW"/>
</dbReference>
<reference evidence="3" key="1">
    <citation type="journal article" date="2014" name="Int. J. Syst. Evol. Microbiol.">
        <title>Complete genome sequence of Corynebacterium casei LMG S-19264T (=DSM 44701T), isolated from a smear-ripened cheese.</title>
        <authorList>
            <consortium name="US DOE Joint Genome Institute (JGI-PGF)"/>
            <person name="Walter F."/>
            <person name="Albersmeier A."/>
            <person name="Kalinowski J."/>
            <person name="Ruckert C."/>
        </authorList>
    </citation>
    <scope>NUCLEOTIDE SEQUENCE</scope>
    <source>
        <strain evidence="3">JCM 4654</strain>
    </source>
</reference>
<feature type="domain" description="Pyrroline-5-carboxylate reductase catalytic N-terminal" evidence="2">
    <location>
        <begin position="3"/>
        <end position="92"/>
    </location>
</feature>
<keyword evidence="4" id="KW-1185">Reference proteome</keyword>
<gene>
    <name evidence="3" type="ORF">GCM10010508_48100</name>
</gene>